<dbReference type="EMBL" id="CP003924">
    <property type="protein sequence ID" value="AGS35681.1"/>
    <property type="molecule type" value="Genomic_DNA"/>
</dbReference>
<keyword evidence="3 7" id="KW-0812">Transmembrane</keyword>
<evidence type="ECO:0000256" key="2">
    <source>
        <dbReference type="ARBA" id="ARBA00022475"/>
    </source>
</evidence>
<dbReference type="GO" id="GO:0005886">
    <property type="term" value="C:plasma membrane"/>
    <property type="evidence" value="ECO:0007669"/>
    <property type="project" value="UniProtKB-SubCell"/>
</dbReference>
<dbReference type="STRING" id="1224163.B841_11045"/>
<feature type="transmembrane region" description="Helical" evidence="7">
    <location>
        <begin position="213"/>
        <end position="233"/>
    </location>
</feature>
<feature type="domain" description="Threonine/Serine exporter ThrE" evidence="9">
    <location>
        <begin position="324"/>
        <end position="447"/>
    </location>
</feature>
<evidence type="ECO:0000256" key="5">
    <source>
        <dbReference type="ARBA" id="ARBA00023136"/>
    </source>
</evidence>
<feature type="transmembrane region" description="Helical" evidence="7">
    <location>
        <begin position="390"/>
        <end position="409"/>
    </location>
</feature>
<evidence type="ECO:0000259" key="8">
    <source>
        <dbReference type="Pfam" id="PF06738"/>
    </source>
</evidence>
<evidence type="ECO:0000259" key="9">
    <source>
        <dbReference type="Pfam" id="PF12821"/>
    </source>
</evidence>
<accession>S5TLB7</accession>
<evidence type="ECO:0000256" key="3">
    <source>
        <dbReference type="ARBA" id="ARBA00022692"/>
    </source>
</evidence>
<evidence type="ECO:0000256" key="7">
    <source>
        <dbReference type="SAM" id="Phobius"/>
    </source>
</evidence>
<feature type="transmembrane region" description="Helical" evidence="7">
    <location>
        <begin position="341"/>
        <end position="359"/>
    </location>
</feature>
<keyword evidence="5 7" id="KW-0472">Membrane</keyword>
<reference evidence="10 11" key="1">
    <citation type="submission" date="2012-11" db="EMBL/GenBank/DDBJ databases">
        <title>The complete genome sequence of Corynebacterium maris Coryn-1 (=DSM 45190).</title>
        <authorList>
            <person name="Schaffert L."/>
            <person name="Albersmeier A."/>
            <person name="Kalinowski J."/>
            <person name="Ruckert C."/>
        </authorList>
    </citation>
    <scope>NUCLEOTIDE SEQUENCE [LARGE SCALE GENOMIC DNA]</scope>
    <source>
        <strain evidence="11">Coryn-1</strain>
    </source>
</reference>
<keyword evidence="2" id="KW-1003">Cell membrane</keyword>
<dbReference type="GO" id="GO:0022857">
    <property type="term" value="F:transmembrane transporter activity"/>
    <property type="evidence" value="ECO:0007669"/>
    <property type="project" value="InterPro"/>
</dbReference>
<dbReference type="eggNOG" id="COG2966">
    <property type="taxonomic scope" value="Bacteria"/>
</dbReference>
<dbReference type="PANTHER" id="PTHR34390:SF2">
    <property type="entry name" value="SUCCINATE TRANSPORTER SUBUNIT YJJP-RELATED"/>
    <property type="match status" value="1"/>
</dbReference>
<dbReference type="Pfam" id="PF06738">
    <property type="entry name" value="ThrE"/>
    <property type="match status" value="1"/>
</dbReference>
<dbReference type="GO" id="GO:0015744">
    <property type="term" value="P:succinate transport"/>
    <property type="evidence" value="ECO:0007669"/>
    <property type="project" value="TreeGrafter"/>
</dbReference>
<dbReference type="KEGG" id="cmd:B841_11045"/>
<dbReference type="OrthoDB" id="9763957at2"/>
<feature type="domain" description="Threonine/serine exporter-like N-terminal" evidence="8">
    <location>
        <begin position="49"/>
        <end position="295"/>
    </location>
</feature>
<dbReference type="HOGENOM" id="CLU_023738_0_0_11"/>
<dbReference type="NCBIfam" id="NF047720">
    <property type="entry name" value="ThrSerExpThrE"/>
    <property type="match status" value="1"/>
</dbReference>
<keyword evidence="11" id="KW-1185">Reference proteome</keyword>
<proteinExistence type="inferred from homology"/>
<dbReference type="PATRIC" id="fig|1224163.3.peg.2227"/>
<dbReference type="PANTHER" id="PTHR34390">
    <property type="entry name" value="UPF0442 PROTEIN YJJB-RELATED"/>
    <property type="match status" value="1"/>
</dbReference>
<organism evidence="10 11">
    <name type="scientific">Corynebacterium maris DSM 45190</name>
    <dbReference type="NCBI Taxonomy" id="1224163"/>
    <lineage>
        <taxon>Bacteria</taxon>
        <taxon>Bacillati</taxon>
        <taxon>Actinomycetota</taxon>
        <taxon>Actinomycetes</taxon>
        <taxon>Mycobacteriales</taxon>
        <taxon>Corynebacteriaceae</taxon>
        <taxon>Corynebacterium</taxon>
    </lineage>
</organism>
<name>S5TLB7_9CORY</name>
<dbReference type="Pfam" id="PF12821">
    <property type="entry name" value="ThrE_2"/>
    <property type="match status" value="1"/>
</dbReference>
<dbReference type="RefSeq" id="WP_020935613.1">
    <property type="nucleotide sequence ID" value="NC_021915.1"/>
</dbReference>
<evidence type="ECO:0008006" key="12">
    <source>
        <dbReference type="Google" id="ProtNLM"/>
    </source>
</evidence>
<protein>
    <recommendedName>
        <fullName evidence="12">Amino acid export carrier protein</fullName>
    </recommendedName>
</protein>
<feature type="transmembrane region" description="Helical" evidence="7">
    <location>
        <begin position="316"/>
        <end position="334"/>
    </location>
</feature>
<feature type="transmembrane region" description="Helical" evidence="7">
    <location>
        <begin position="365"/>
        <end position="385"/>
    </location>
</feature>
<evidence type="ECO:0000313" key="10">
    <source>
        <dbReference type="EMBL" id="AGS35681.1"/>
    </source>
</evidence>
<keyword evidence="4 7" id="KW-1133">Transmembrane helix</keyword>
<feature type="transmembrane region" description="Helical" evidence="7">
    <location>
        <begin position="239"/>
        <end position="257"/>
    </location>
</feature>
<evidence type="ECO:0000256" key="4">
    <source>
        <dbReference type="ARBA" id="ARBA00022989"/>
    </source>
</evidence>
<feature type="transmembrane region" description="Helical" evidence="7">
    <location>
        <begin position="181"/>
        <end position="201"/>
    </location>
</feature>
<dbReference type="InterPro" id="IPR050539">
    <property type="entry name" value="ThrE_Dicarb/AminoAcid_Exp"/>
</dbReference>
<comment type="similarity">
    <text evidence="6">Belongs to the ThrE exporter (TC 2.A.79) family.</text>
</comment>
<evidence type="ECO:0000256" key="1">
    <source>
        <dbReference type="ARBA" id="ARBA00004651"/>
    </source>
</evidence>
<dbReference type="Proteomes" id="UP000015388">
    <property type="component" value="Chromosome"/>
</dbReference>
<feature type="transmembrane region" description="Helical" evidence="7">
    <location>
        <begin position="157"/>
        <end position="175"/>
    </location>
</feature>
<evidence type="ECO:0000313" key="11">
    <source>
        <dbReference type="Proteomes" id="UP000015388"/>
    </source>
</evidence>
<feature type="transmembrane region" description="Helical" evidence="7">
    <location>
        <begin position="429"/>
        <end position="450"/>
    </location>
</feature>
<dbReference type="eggNOG" id="COG3610">
    <property type="taxonomic scope" value="Bacteria"/>
</dbReference>
<gene>
    <name evidence="10" type="ORF">B841_11045</name>
</gene>
<feature type="transmembrane region" description="Helical" evidence="7">
    <location>
        <begin position="278"/>
        <end position="296"/>
    </location>
</feature>
<dbReference type="InterPro" id="IPR024528">
    <property type="entry name" value="ThrE_2"/>
</dbReference>
<dbReference type="InterPro" id="IPR010619">
    <property type="entry name" value="ThrE-like_N"/>
</dbReference>
<sequence length="492" mass="51683">MTSLLAKIRGRWRNTVRIATIDAAQAAPPPSPLAPIDLTDSSQVTGVMDIAARIGDILLSSGTANRDAKAQLHAVMNAWGLHYVHVDVTKTTITMHASIGTPRRQPLVIFRVIRGLDTDFSKLSEVDRLIRSIQAGATTPEVAAKILTELEAKPANYGAKMAVLGWGLFGGAVTLTLGGDALAVVIAAIMGTVITALNTYLGRNGLPAFFQQIIGGVIATVPAALLYNFAGYLGVPVSPSQIIASGIVVLVAGLSLTQSLQDGIMGASATGSARFFETILMTAGIVAGVAMGIQLAETLGFALPPLETQAPPNFSSLLVRLLGAGLICTGFAIAMFAERSAVVVAFFAALFGMSFYYLVFIPLGVGGVAAAALTATIIGLSGGLLSRRFLIPPVITTIAGITPMLPGLMLYRSMYALVQDQMLVGFTNLFVALATAGALAAGVVLGEWIARRIRRPRVFRPYAAIKAARRHAFQPFPRPGRAPRRVRRKPGS</sequence>
<evidence type="ECO:0000256" key="6">
    <source>
        <dbReference type="ARBA" id="ARBA00034125"/>
    </source>
</evidence>
<comment type="subcellular location">
    <subcellularLocation>
        <location evidence="1">Cell membrane</location>
        <topology evidence="1">Multi-pass membrane protein</topology>
    </subcellularLocation>
</comment>
<dbReference type="AlphaFoldDB" id="S5TLB7"/>